<evidence type="ECO:0000313" key="4">
    <source>
        <dbReference type="Proteomes" id="UP000235945"/>
    </source>
</evidence>
<keyword evidence="4" id="KW-1185">Reference proteome</keyword>
<proteinExistence type="predicted"/>
<comment type="caution">
    <text evidence="3">The sequence shown here is derived from an EMBL/GenBank/DDBJ whole genome shotgun (WGS) entry which is preliminary data.</text>
</comment>
<feature type="region of interest" description="Disordered" evidence="1">
    <location>
        <begin position="135"/>
        <end position="157"/>
    </location>
</feature>
<evidence type="ECO:0000313" key="2">
    <source>
        <dbReference type="EMBL" id="MBB5121835.1"/>
    </source>
</evidence>
<organism evidence="3 4">
    <name type="scientific">Streptomyces eurocidicus</name>
    <name type="common">Streptoverticillium eurocidicus</name>
    <dbReference type="NCBI Taxonomy" id="66423"/>
    <lineage>
        <taxon>Bacteria</taxon>
        <taxon>Bacillati</taxon>
        <taxon>Actinomycetota</taxon>
        <taxon>Actinomycetes</taxon>
        <taxon>Kitasatosporales</taxon>
        <taxon>Streptomycetaceae</taxon>
        <taxon>Streptomyces</taxon>
    </lineage>
</organism>
<protein>
    <submittedName>
        <fullName evidence="3">Uncharacterized protein</fullName>
    </submittedName>
</protein>
<dbReference type="EMBL" id="JACHJF010000021">
    <property type="protein sequence ID" value="MBB5121835.1"/>
    <property type="molecule type" value="Genomic_DNA"/>
</dbReference>
<dbReference type="Proteomes" id="UP000235945">
    <property type="component" value="Unassembled WGS sequence"/>
</dbReference>
<evidence type="ECO:0000256" key="1">
    <source>
        <dbReference type="SAM" id="MobiDB-lite"/>
    </source>
</evidence>
<evidence type="ECO:0000313" key="5">
    <source>
        <dbReference type="Proteomes" id="UP000528608"/>
    </source>
</evidence>
<sequence length="311" mass="34675">MLRVEVEIFSGRPNPAWIITDESAVRTLLSEVADAAEDVVGLPHEGSDGLGYREVVLSAVSDDQVWPTPLPREFALGTTGARDVARSTELARKVVSGMTRHVATPLREHRSTPLDAGMRDLVLREIDRFADAPPPFFRPQRLPSHPSVGTAPAPEAAPEPTAACLVELGNYNPAFWNRPEVQPQNNCYNYAGDRRTDTRAQPGRAHGHEFQAHTCLDLTNAILIDGLVRSTQCLPDSENPRWFLAMVIWPGTDFHFYRKHQELFWGHKPGSDTARNYDNSGVRITNPETANRGPYTDFCGYFFMGRSVVIR</sequence>
<evidence type="ECO:0000313" key="3">
    <source>
        <dbReference type="EMBL" id="PNE34694.1"/>
    </source>
</evidence>
<dbReference type="RefSeq" id="WP_102917805.1">
    <property type="nucleotide sequence ID" value="NZ_JACHJF010000021.1"/>
</dbReference>
<gene>
    <name evidence="3" type="ORF">AF335_09265</name>
    <name evidence="2" type="ORF">FHS36_005304</name>
</gene>
<name>A0A2N8P110_STREU</name>
<reference evidence="3" key="2">
    <citation type="submission" date="2015-07" db="EMBL/GenBank/DDBJ databases">
        <authorList>
            <person name="Noorani M."/>
        </authorList>
    </citation>
    <scope>NUCLEOTIDE SEQUENCE [LARGE SCALE GENOMIC DNA]</scope>
    <source>
        <strain evidence="3">ATCC 27428</strain>
    </source>
</reference>
<dbReference type="AlphaFoldDB" id="A0A2N8P110"/>
<dbReference type="Proteomes" id="UP000528608">
    <property type="component" value="Unassembled WGS sequence"/>
</dbReference>
<reference evidence="4" key="1">
    <citation type="submission" date="2015-07" db="EMBL/GenBank/DDBJ databases">
        <authorList>
            <person name="Graham D.E."/>
            <person name="Giannone R.J."/>
            <person name="Gulvik C.A."/>
            <person name="Hettich R.L."/>
            <person name="Klingeman D.M."/>
            <person name="Mahan K.M."/>
            <person name="Parry R.J."/>
            <person name="Spain J.C."/>
        </authorList>
    </citation>
    <scope>NUCLEOTIDE SEQUENCE [LARGE SCALE GENOMIC DNA]</scope>
    <source>
        <strain evidence="4">ATCC 27428</strain>
    </source>
</reference>
<reference evidence="2 5" key="3">
    <citation type="submission" date="2020-08" db="EMBL/GenBank/DDBJ databases">
        <title>Genomic Encyclopedia of Type Strains, Phase III (KMG-III): the genomes of soil and plant-associated and newly described type strains.</title>
        <authorList>
            <person name="Whitman W."/>
        </authorList>
    </citation>
    <scope>NUCLEOTIDE SEQUENCE [LARGE SCALE GENOMIC DNA]</scope>
    <source>
        <strain evidence="2 5">CECT 3259</strain>
    </source>
</reference>
<dbReference type="EMBL" id="LGUI01000002">
    <property type="protein sequence ID" value="PNE34694.1"/>
    <property type="molecule type" value="Genomic_DNA"/>
</dbReference>
<dbReference type="OrthoDB" id="4081416at2"/>
<accession>A0A2N8P110</accession>